<comment type="caution">
    <text evidence="2">The sequence shown here is derived from an EMBL/GenBank/DDBJ whole genome shotgun (WGS) entry which is preliminary data.</text>
</comment>
<sequence length="205" mass="22568">MDQPRRSQREFKERRGDRQDLLTYDNIEKESQKDLEEITASMWRLPVPSSTSLSTKGSAGASAPASTEGQLDIPGPVLEGSVDEPPSHRVPAREGFWDGLPSLPVPVPEEFEDELPLLPVPVLKGFEDEPPPILPVPEEFKDELPPLPVPAPEEFGDELLPLLIPVPEGFEDKPPLLPVPEGFGDELPPVQVPEFCEGCENEPLC</sequence>
<evidence type="ECO:0000313" key="3">
    <source>
        <dbReference type="Proteomes" id="UP001311232"/>
    </source>
</evidence>
<protein>
    <submittedName>
        <fullName evidence="2">Uncharacterized protein</fullName>
    </submittedName>
</protein>
<feature type="compositionally biased region" description="Basic and acidic residues" evidence="1">
    <location>
        <begin position="85"/>
        <end position="95"/>
    </location>
</feature>
<evidence type="ECO:0000256" key="1">
    <source>
        <dbReference type="SAM" id="MobiDB-lite"/>
    </source>
</evidence>
<accession>A0AAV9RZC1</accession>
<feature type="region of interest" description="Disordered" evidence="1">
    <location>
        <begin position="45"/>
        <end position="95"/>
    </location>
</feature>
<gene>
    <name evidence="2" type="ORF">CRENBAI_026026</name>
</gene>
<keyword evidence="3" id="KW-1185">Reference proteome</keyword>
<dbReference type="Proteomes" id="UP001311232">
    <property type="component" value="Unassembled WGS sequence"/>
</dbReference>
<organism evidence="2 3">
    <name type="scientific">Crenichthys baileyi</name>
    <name type="common">White River springfish</name>
    <dbReference type="NCBI Taxonomy" id="28760"/>
    <lineage>
        <taxon>Eukaryota</taxon>
        <taxon>Metazoa</taxon>
        <taxon>Chordata</taxon>
        <taxon>Craniata</taxon>
        <taxon>Vertebrata</taxon>
        <taxon>Euteleostomi</taxon>
        <taxon>Actinopterygii</taxon>
        <taxon>Neopterygii</taxon>
        <taxon>Teleostei</taxon>
        <taxon>Neoteleostei</taxon>
        <taxon>Acanthomorphata</taxon>
        <taxon>Ovalentaria</taxon>
        <taxon>Atherinomorphae</taxon>
        <taxon>Cyprinodontiformes</taxon>
        <taxon>Goodeidae</taxon>
        <taxon>Crenichthys</taxon>
    </lineage>
</organism>
<feature type="region of interest" description="Disordered" evidence="1">
    <location>
        <begin position="129"/>
        <end position="153"/>
    </location>
</feature>
<dbReference type="EMBL" id="JAHHUM010001162">
    <property type="protein sequence ID" value="KAK5614408.1"/>
    <property type="molecule type" value="Genomic_DNA"/>
</dbReference>
<proteinExistence type="predicted"/>
<reference evidence="2 3" key="1">
    <citation type="submission" date="2021-06" db="EMBL/GenBank/DDBJ databases">
        <authorList>
            <person name="Palmer J.M."/>
        </authorList>
    </citation>
    <scope>NUCLEOTIDE SEQUENCE [LARGE SCALE GENOMIC DNA]</scope>
    <source>
        <strain evidence="2 3">MEX-2019</strain>
        <tissue evidence="2">Muscle</tissue>
    </source>
</reference>
<name>A0AAV9RZC1_9TELE</name>
<dbReference type="AlphaFoldDB" id="A0AAV9RZC1"/>
<feature type="compositionally biased region" description="Polar residues" evidence="1">
    <location>
        <begin position="48"/>
        <end position="57"/>
    </location>
</feature>
<evidence type="ECO:0000313" key="2">
    <source>
        <dbReference type="EMBL" id="KAK5614408.1"/>
    </source>
</evidence>
<feature type="region of interest" description="Disordered" evidence="1">
    <location>
        <begin position="1"/>
        <end position="32"/>
    </location>
</feature>